<gene>
    <name evidence="1" type="ORF">POPTR_005G250400</name>
</gene>
<evidence type="ECO:0000313" key="1">
    <source>
        <dbReference type="EMBL" id="PNT38640.1"/>
    </source>
</evidence>
<dbReference type="Gene3D" id="3.30.559.10">
    <property type="entry name" value="Chloramphenicol acetyltransferase-like domain"/>
    <property type="match status" value="1"/>
</dbReference>
<dbReference type="EMBL" id="CM009294">
    <property type="protein sequence ID" value="PNT38640.1"/>
    <property type="molecule type" value="Genomic_DNA"/>
</dbReference>
<accession>B9H5G9</accession>
<protein>
    <submittedName>
        <fullName evidence="1">Uncharacterized protein</fullName>
    </submittedName>
</protein>
<dbReference type="Pfam" id="PF02458">
    <property type="entry name" value="Transferase"/>
    <property type="match status" value="1"/>
</dbReference>
<keyword evidence="2" id="KW-1185">Reference proteome</keyword>
<reference evidence="1 2" key="1">
    <citation type="journal article" date="2006" name="Science">
        <title>The genome of black cottonwood, Populus trichocarpa (Torr. &amp; Gray).</title>
        <authorList>
            <person name="Tuskan G.A."/>
            <person name="Difazio S."/>
            <person name="Jansson S."/>
            <person name="Bohlmann J."/>
            <person name="Grigoriev I."/>
            <person name="Hellsten U."/>
            <person name="Putnam N."/>
            <person name="Ralph S."/>
            <person name="Rombauts S."/>
            <person name="Salamov A."/>
            <person name="Schein J."/>
            <person name="Sterck L."/>
            <person name="Aerts A."/>
            <person name="Bhalerao R.R."/>
            <person name="Bhalerao R.P."/>
            <person name="Blaudez D."/>
            <person name="Boerjan W."/>
            <person name="Brun A."/>
            <person name="Brunner A."/>
            <person name="Busov V."/>
            <person name="Campbell M."/>
            <person name="Carlson J."/>
            <person name="Chalot M."/>
            <person name="Chapman J."/>
            <person name="Chen G.L."/>
            <person name="Cooper D."/>
            <person name="Coutinho P.M."/>
            <person name="Couturier J."/>
            <person name="Covert S."/>
            <person name="Cronk Q."/>
            <person name="Cunningham R."/>
            <person name="Davis J."/>
            <person name="Degroeve S."/>
            <person name="Dejardin A."/>
            <person name="Depamphilis C."/>
            <person name="Detter J."/>
            <person name="Dirks B."/>
            <person name="Dubchak I."/>
            <person name="Duplessis S."/>
            <person name="Ehlting J."/>
            <person name="Ellis B."/>
            <person name="Gendler K."/>
            <person name="Goodstein D."/>
            <person name="Gribskov M."/>
            <person name="Grimwood J."/>
            <person name="Groover A."/>
            <person name="Gunter L."/>
            <person name="Hamberger B."/>
            <person name="Heinze B."/>
            <person name="Helariutta Y."/>
            <person name="Henrissat B."/>
            <person name="Holligan D."/>
            <person name="Holt R."/>
            <person name="Huang W."/>
            <person name="Islam-Faridi N."/>
            <person name="Jones S."/>
            <person name="Jones-Rhoades M."/>
            <person name="Jorgensen R."/>
            <person name="Joshi C."/>
            <person name="Kangasjarvi J."/>
            <person name="Karlsson J."/>
            <person name="Kelleher C."/>
            <person name="Kirkpatrick R."/>
            <person name="Kirst M."/>
            <person name="Kohler A."/>
            <person name="Kalluri U."/>
            <person name="Larimer F."/>
            <person name="Leebens-Mack J."/>
            <person name="Leple J.C."/>
            <person name="Locascio P."/>
            <person name="Lou Y."/>
            <person name="Lucas S."/>
            <person name="Martin F."/>
            <person name="Montanini B."/>
            <person name="Napoli C."/>
            <person name="Nelson D.R."/>
            <person name="Nelson C."/>
            <person name="Nieminen K."/>
            <person name="Nilsson O."/>
            <person name="Pereda V."/>
            <person name="Peter G."/>
            <person name="Philippe R."/>
            <person name="Pilate G."/>
            <person name="Poliakov A."/>
            <person name="Razumovskaya J."/>
            <person name="Richardson P."/>
            <person name="Rinaldi C."/>
            <person name="Ritland K."/>
            <person name="Rouze P."/>
            <person name="Ryaboy D."/>
            <person name="Schmutz J."/>
            <person name="Schrader J."/>
            <person name="Segerman B."/>
            <person name="Shin H."/>
            <person name="Siddiqui A."/>
            <person name="Sterky F."/>
            <person name="Terry A."/>
            <person name="Tsai C.J."/>
            <person name="Uberbacher E."/>
            <person name="Unneberg P."/>
            <person name="Vahala J."/>
            <person name="Wall K."/>
            <person name="Wessler S."/>
            <person name="Yang G."/>
            <person name="Yin T."/>
            <person name="Douglas C."/>
            <person name="Marra M."/>
            <person name="Sandberg G."/>
            <person name="Van de Peer Y."/>
            <person name="Rokhsar D."/>
        </authorList>
    </citation>
    <scope>NUCLEOTIDE SEQUENCE [LARGE SCALE GENOMIC DNA]</scope>
    <source>
        <strain evidence="2">cv. Nisqually</strain>
    </source>
</reference>
<sequence>MEQTTLSLSGWCKFGHYDAAFGWGKPAWVSSYAWVTLDEQEMAILEANPEIPTLQRNSF</sequence>
<evidence type="ECO:0000313" key="2">
    <source>
        <dbReference type="Proteomes" id="UP000006729"/>
    </source>
</evidence>
<name>B9H5G9_POPTR</name>
<dbReference type="Proteomes" id="UP000006729">
    <property type="component" value="Chromosome 5"/>
</dbReference>
<dbReference type="HOGENOM" id="CLU_2965291_0_0_1"/>
<dbReference type="AlphaFoldDB" id="B9H5G9"/>
<organism evidence="1 2">
    <name type="scientific">Populus trichocarpa</name>
    <name type="common">Western balsam poplar</name>
    <name type="synonym">Populus balsamifera subsp. trichocarpa</name>
    <dbReference type="NCBI Taxonomy" id="3694"/>
    <lineage>
        <taxon>Eukaryota</taxon>
        <taxon>Viridiplantae</taxon>
        <taxon>Streptophyta</taxon>
        <taxon>Embryophyta</taxon>
        <taxon>Tracheophyta</taxon>
        <taxon>Spermatophyta</taxon>
        <taxon>Magnoliopsida</taxon>
        <taxon>eudicotyledons</taxon>
        <taxon>Gunneridae</taxon>
        <taxon>Pentapetalae</taxon>
        <taxon>rosids</taxon>
        <taxon>fabids</taxon>
        <taxon>Malpighiales</taxon>
        <taxon>Salicaceae</taxon>
        <taxon>Saliceae</taxon>
        <taxon>Populus</taxon>
    </lineage>
</organism>
<dbReference type="InterPro" id="IPR023213">
    <property type="entry name" value="CAT-like_dom_sf"/>
</dbReference>
<dbReference type="InParanoid" id="B9H5G9"/>
<proteinExistence type="predicted"/>